<feature type="domain" description="C2H2-type" evidence="2">
    <location>
        <begin position="65"/>
        <end position="91"/>
    </location>
</feature>
<dbReference type="GO" id="GO:0008270">
    <property type="term" value="F:zinc ion binding"/>
    <property type="evidence" value="ECO:0007669"/>
    <property type="project" value="UniProtKB-KW"/>
</dbReference>
<dbReference type="InterPro" id="IPR013087">
    <property type="entry name" value="Znf_C2H2_type"/>
</dbReference>
<keyword evidence="1" id="KW-0479">Metal-binding</keyword>
<keyword evidence="1" id="KW-0863">Zinc-finger</keyword>
<evidence type="ECO:0000259" key="2">
    <source>
        <dbReference type="PROSITE" id="PS50157"/>
    </source>
</evidence>
<feature type="non-terminal residue" evidence="3">
    <location>
        <position position="1"/>
    </location>
</feature>
<name>A0A1B6DT88_9HEMI</name>
<dbReference type="Pfam" id="PF00096">
    <property type="entry name" value="zf-C2H2"/>
    <property type="match status" value="1"/>
</dbReference>
<dbReference type="PROSITE" id="PS50157">
    <property type="entry name" value="ZINC_FINGER_C2H2_2"/>
    <property type="match status" value="1"/>
</dbReference>
<protein>
    <recommendedName>
        <fullName evidence="2">C2H2-type domain-containing protein</fullName>
    </recommendedName>
</protein>
<sequence length="108" mass="12108">DEVFMAAQDAVGAHRDSQGADLKDNKPSALYSCKCGKNFINKSSLNDHITYYGKNTQSNEHAQLFSCECGKTYGHQGSLYNHKTYHCGKNPKFSCPYCPHQTWQKGNL</sequence>
<evidence type="ECO:0000313" key="3">
    <source>
        <dbReference type="EMBL" id="JAS28892.1"/>
    </source>
</evidence>
<reference evidence="3" key="1">
    <citation type="submission" date="2015-12" db="EMBL/GenBank/DDBJ databases">
        <title>De novo transcriptome assembly of four potential Pierce s Disease insect vectors from Arizona vineyards.</title>
        <authorList>
            <person name="Tassone E.E."/>
        </authorList>
    </citation>
    <scope>NUCLEOTIDE SEQUENCE</scope>
</reference>
<gene>
    <name evidence="3" type="ORF">g.1429</name>
</gene>
<accession>A0A1B6DT88</accession>
<feature type="non-terminal residue" evidence="3">
    <location>
        <position position="108"/>
    </location>
</feature>
<dbReference type="AlphaFoldDB" id="A0A1B6DT88"/>
<evidence type="ECO:0000256" key="1">
    <source>
        <dbReference type="PROSITE-ProRule" id="PRU00042"/>
    </source>
</evidence>
<dbReference type="EMBL" id="GEDC01008406">
    <property type="protein sequence ID" value="JAS28892.1"/>
    <property type="molecule type" value="Transcribed_RNA"/>
</dbReference>
<dbReference type="Gene3D" id="3.30.160.60">
    <property type="entry name" value="Classic Zinc Finger"/>
    <property type="match status" value="1"/>
</dbReference>
<proteinExistence type="predicted"/>
<organism evidence="3">
    <name type="scientific">Clastoptera arizonana</name>
    <name type="common">Arizona spittle bug</name>
    <dbReference type="NCBI Taxonomy" id="38151"/>
    <lineage>
        <taxon>Eukaryota</taxon>
        <taxon>Metazoa</taxon>
        <taxon>Ecdysozoa</taxon>
        <taxon>Arthropoda</taxon>
        <taxon>Hexapoda</taxon>
        <taxon>Insecta</taxon>
        <taxon>Pterygota</taxon>
        <taxon>Neoptera</taxon>
        <taxon>Paraneoptera</taxon>
        <taxon>Hemiptera</taxon>
        <taxon>Auchenorrhyncha</taxon>
        <taxon>Cercopoidea</taxon>
        <taxon>Clastopteridae</taxon>
        <taxon>Clastoptera</taxon>
    </lineage>
</organism>
<keyword evidence="1" id="KW-0862">Zinc</keyword>